<feature type="compositionally biased region" description="Polar residues" evidence="1">
    <location>
        <begin position="231"/>
        <end position="249"/>
    </location>
</feature>
<dbReference type="EMBL" id="JACEFF010000511">
    <property type="protein sequence ID" value="KAH9636226.1"/>
    <property type="molecule type" value="Genomic_DNA"/>
</dbReference>
<evidence type="ECO:0000256" key="1">
    <source>
        <dbReference type="SAM" id="MobiDB-lite"/>
    </source>
</evidence>
<feature type="compositionally biased region" description="Low complexity" evidence="1">
    <location>
        <begin position="179"/>
        <end position="189"/>
    </location>
</feature>
<feature type="compositionally biased region" description="Polar residues" evidence="1">
    <location>
        <begin position="142"/>
        <end position="154"/>
    </location>
</feature>
<feature type="compositionally biased region" description="Basic and acidic residues" evidence="1">
    <location>
        <begin position="265"/>
        <end position="274"/>
    </location>
</feature>
<feature type="region of interest" description="Disordered" evidence="1">
    <location>
        <begin position="219"/>
        <end position="280"/>
    </location>
</feature>
<reference evidence="2" key="1">
    <citation type="journal article" date="2021" name="G3 (Bethesda)">
        <title>Genome and transcriptome analysis of the beet armyworm Spodoptera exigua reveals targets for pest control. .</title>
        <authorList>
            <person name="Simon S."/>
            <person name="Breeschoten T."/>
            <person name="Jansen H.J."/>
            <person name="Dirks R.P."/>
            <person name="Schranz M.E."/>
            <person name="Ros V.I.D."/>
        </authorList>
    </citation>
    <scope>NUCLEOTIDE SEQUENCE</scope>
    <source>
        <strain evidence="2">TB_SE_WUR_2020</strain>
    </source>
</reference>
<sequence>MYIVYDAGKPTGTAQRLIETQLKPGVADWNIVVPMPPACENAEVTGVDLTVCDADAAPEVTMSNALTARVHRTGQLTNFAAVNVTVHCNPSVLTTSSAPVTTPTISTPPVPTTPSATTPATDARSTYEMFSEELISKVETPLNYSANDGLTSNELTPPTTASTTTSPPLPEVTTRRLETTSTTELVTTTQKKKIRPKLKKPRTVKVTIKIAPIQHDSRENDIILSSDGPESLSNKQKPDQQFSLQSSEYPSYMETPPRIGINPPIHHERPHRPESPSLHYGAQFGPQYGPQYGAQLEPQQGLPEPLHWLAAQPPPYSAYNWLYSALMSPYSVLGSSRLFGPRRLYWLRHKPTMILSNFK</sequence>
<organism evidence="2 3">
    <name type="scientific">Spodoptera exigua</name>
    <name type="common">Beet armyworm</name>
    <name type="synonym">Noctua fulgens</name>
    <dbReference type="NCBI Taxonomy" id="7107"/>
    <lineage>
        <taxon>Eukaryota</taxon>
        <taxon>Metazoa</taxon>
        <taxon>Ecdysozoa</taxon>
        <taxon>Arthropoda</taxon>
        <taxon>Hexapoda</taxon>
        <taxon>Insecta</taxon>
        <taxon>Pterygota</taxon>
        <taxon>Neoptera</taxon>
        <taxon>Endopterygota</taxon>
        <taxon>Lepidoptera</taxon>
        <taxon>Glossata</taxon>
        <taxon>Ditrysia</taxon>
        <taxon>Noctuoidea</taxon>
        <taxon>Noctuidae</taxon>
        <taxon>Amphipyrinae</taxon>
        <taxon>Spodoptera</taxon>
    </lineage>
</organism>
<gene>
    <name evidence="2" type="ORF">HF086_007178</name>
</gene>
<feature type="compositionally biased region" description="Basic residues" evidence="1">
    <location>
        <begin position="190"/>
        <end position="200"/>
    </location>
</feature>
<dbReference type="AlphaFoldDB" id="A0A922SFT9"/>
<accession>A0A922SFT9</accession>
<evidence type="ECO:0000313" key="2">
    <source>
        <dbReference type="EMBL" id="KAH9636226.1"/>
    </source>
</evidence>
<feature type="region of interest" description="Disordered" evidence="1">
    <location>
        <begin position="141"/>
        <end position="200"/>
    </location>
</feature>
<proteinExistence type="predicted"/>
<comment type="caution">
    <text evidence="2">The sequence shown here is derived from an EMBL/GenBank/DDBJ whole genome shotgun (WGS) entry which is preliminary data.</text>
</comment>
<name>A0A922SFT9_SPOEX</name>
<evidence type="ECO:0000313" key="3">
    <source>
        <dbReference type="Proteomes" id="UP000814243"/>
    </source>
</evidence>
<dbReference type="Proteomes" id="UP000814243">
    <property type="component" value="Unassembled WGS sequence"/>
</dbReference>
<feature type="region of interest" description="Disordered" evidence="1">
    <location>
        <begin position="99"/>
        <end position="123"/>
    </location>
</feature>
<feature type="compositionally biased region" description="Low complexity" evidence="1">
    <location>
        <begin position="155"/>
        <end position="166"/>
    </location>
</feature>
<protein>
    <submittedName>
        <fullName evidence="2">Uncharacterized protein</fullName>
    </submittedName>
</protein>